<sequence>MTVCVFGSINCDHMLRVEQLPRRGETVPALGTGTGLGGKGANQAVAAVRSGAVTRMFGALGDDAAGALLYTQLHGHGVDVSDVAVQPCMQSGAAYVTVGADGENHIVVAAHANAAASPPDEAALRGCAVALAQLETPVPAIGAFFDAAARTGALCILNAAPAVADGRVLFAQTDVVIVNAVELASYLGVKGEVDDLARARELLSRPGQCVVVTLGAQGAALISHDTIMHSPAAAVDRVTDTTGAGDAFCGTLAAHLAAGGDWTSILAAANAAAATSVQRHGAL</sequence>
<evidence type="ECO:0000256" key="3">
    <source>
        <dbReference type="ARBA" id="ARBA00022741"/>
    </source>
</evidence>
<evidence type="ECO:0000256" key="8">
    <source>
        <dbReference type="ARBA" id="ARBA00023277"/>
    </source>
</evidence>
<evidence type="ECO:0000259" key="10">
    <source>
        <dbReference type="Pfam" id="PF00294"/>
    </source>
</evidence>
<dbReference type="InterPro" id="IPR029056">
    <property type="entry name" value="Ribokinase-like"/>
</dbReference>
<comment type="function">
    <text evidence="9">Catalyzes the phosphorylation of ribose at O-5 in a reaction requiring ATP and magnesium. The resulting D-ribose-5-phosphate can then be used either for sythesis of nucleotides, histidine, and tryptophan, or as a component of the pentose phosphate pathway.</text>
</comment>
<keyword evidence="6 9" id="KW-0460">Magnesium</keyword>
<feature type="binding site" evidence="9">
    <location>
        <position position="135"/>
    </location>
    <ligand>
        <name>substrate</name>
    </ligand>
</feature>
<gene>
    <name evidence="9 11" type="primary">rbsK</name>
    <name evidence="11" type="ORF">NT2_14_00220</name>
</gene>
<comment type="caution">
    <text evidence="11">The sequence shown here is derived from an EMBL/GenBank/DDBJ whole genome shotgun (WGS) entry which is preliminary data.</text>
</comment>
<dbReference type="GO" id="GO:0004747">
    <property type="term" value="F:ribokinase activity"/>
    <property type="evidence" value="ECO:0007669"/>
    <property type="project" value="UniProtKB-UniRule"/>
</dbReference>
<comment type="caution">
    <text evidence="9">Lacks conserved residue(s) required for the propagation of feature annotation.</text>
</comment>
<dbReference type="InterPro" id="IPR011877">
    <property type="entry name" value="Ribokinase"/>
</dbReference>
<dbReference type="Proteomes" id="UP000016568">
    <property type="component" value="Unassembled WGS sequence"/>
</dbReference>
<dbReference type="CDD" id="cd01174">
    <property type="entry name" value="ribokinase"/>
    <property type="match status" value="1"/>
</dbReference>
<comment type="similarity">
    <text evidence="9">Belongs to the carbohydrate kinase PfkB family. Ribokinase subfamily.</text>
</comment>
<organism evidence="11 12">
    <name type="scientific">Caenibius tardaugens NBRC 16725</name>
    <dbReference type="NCBI Taxonomy" id="1219035"/>
    <lineage>
        <taxon>Bacteria</taxon>
        <taxon>Pseudomonadati</taxon>
        <taxon>Pseudomonadota</taxon>
        <taxon>Alphaproteobacteria</taxon>
        <taxon>Sphingomonadales</taxon>
        <taxon>Erythrobacteraceae</taxon>
        <taxon>Caenibius</taxon>
    </lineage>
</organism>
<feature type="binding site" evidence="9">
    <location>
        <position position="242"/>
    </location>
    <ligand>
        <name>K(+)</name>
        <dbReference type="ChEBI" id="CHEBI:29103"/>
    </ligand>
</feature>
<evidence type="ECO:0000256" key="5">
    <source>
        <dbReference type="ARBA" id="ARBA00022840"/>
    </source>
</evidence>
<feature type="binding site" evidence="9">
    <location>
        <position position="279"/>
    </location>
    <ligand>
        <name>K(+)</name>
        <dbReference type="ChEBI" id="CHEBI:29103"/>
    </ligand>
</feature>
<accession>U3A8D1</accession>
<evidence type="ECO:0000256" key="9">
    <source>
        <dbReference type="HAMAP-Rule" id="MF_01987"/>
    </source>
</evidence>
<dbReference type="InterPro" id="IPR002139">
    <property type="entry name" value="Ribo/fructo_kinase"/>
</dbReference>
<dbReference type="PANTHER" id="PTHR10584:SF166">
    <property type="entry name" value="RIBOKINASE"/>
    <property type="match status" value="1"/>
</dbReference>
<comment type="subcellular location">
    <subcellularLocation>
        <location evidence="9">Cytoplasm</location>
    </subcellularLocation>
</comment>
<dbReference type="UniPathway" id="UPA00916">
    <property type="reaction ID" value="UER00889"/>
</dbReference>
<comment type="subunit">
    <text evidence="9">Homodimer.</text>
</comment>
<feature type="binding site" evidence="9">
    <location>
        <begin position="38"/>
        <end position="42"/>
    </location>
    <ligand>
        <name>substrate</name>
    </ligand>
</feature>
<feature type="domain" description="Carbohydrate kinase PfkB" evidence="10">
    <location>
        <begin position="3"/>
        <end position="282"/>
    </location>
</feature>
<dbReference type="GO" id="GO:0005829">
    <property type="term" value="C:cytosol"/>
    <property type="evidence" value="ECO:0007669"/>
    <property type="project" value="TreeGrafter"/>
</dbReference>
<feature type="binding site" evidence="9">
    <location>
        <position position="246"/>
    </location>
    <ligand>
        <name>substrate</name>
    </ligand>
</feature>
<comment type="cofactor">
    <cofactor evidence="9">
        <name>Mg(2+)</name>
        <dbReference type="ChEBI" id="CHEBI:18420"/>
    </cofactor>
    <text evidence="9">Requires a divalent cation, most likely magnesium in vivo, as an electrophilic catalyst to aid phosphoryl group transfer. It is the chelate of the metal and the nucleotide that is the actual substrate.</text>
</comment>
<feature type="binding site" evidence="9">
    <location>
        <position position="281"/>
    </location>
    <ligand>
        <name>K(+)</name>
        <dbReference type="ChEBI" id="CHEBI:29103"/>
    </ligand>
</feature>
<dbReference type="Gene3D" id="3.40.1190.20">
    <property type="match status" value="1"/>
</dbReference>
<keyword evidence="7 9" id="KW-0630">Potassium</keyword>
<dbReference type="GO" id="GO:0046872">
    <property type="term" value="F:metal ion binding"/>
    <property type="evidence" value="ECO:0007669"/>
    <property type="project" value="UniProtKB-KW"/>
</dbReference>
<name>U3A8D1_9SPHN</name>
<feature type="binding site" evidence="9">
    <location>
        <begin position="245"/>
        <end position="246"/>
    </location>
    <ligand>
        <name>ATP</name>
        <dbReference type="ChEBI" id="CHEBI:30616"/>
    </ligand>
</feature>
<comment type="activity regulation">
    <text evidence="9">Activated by a monovalent cation that binds near, but not in, the active site. The most likely occupant of the site in vivo is potassium. Ion binding induces a conformational change that may alter substrate affinity.</text>
</comment>
<dbReference type="RefSeq" id="WP_021691836.1">
    <property type="nucleotide sequence ID" value="NZ_BASZ01000014.1"/>
</dbReference>
<dbReference type="PANTHER" id="PTHR10584">
    <property type="entry name" value="SUGAR KINASE"/>
    <property type="match status" value="1"/>
</dbReference>
<evidence type="ECO:0000313" key="11">
    <source>
        <dbReference type="EMBL" id="GAD51018.1"/>
    </source>
</evidence>
<dbReference type="GO" id="GO:0005524">
    <property type="term" value="F:ATP binding"/>
    <property type="evidence" value="ECO:0007669"/>
    <property type="project" value="UniProtKB-UniRule"/>
</dbReference>
<feature type="binding site" evidence="9">
    <location>
        <begin position="10"/>
        <end position="12"/>
    </location>
    <ligand>
        <name>substrate</name>
    </ligand>
</feature>
<keyword evidence="1 9" id="KW-0808">Transferase</keyword>
<evidence type="ECO:0000256" key="4">
    <source>
        <dbReference type="ARBA" id="ARBA00022777"/>
    </source>
</evidence>
<dbReference type="KEGG" id="ntd:EGO55_04650"/>
<feature type="binding site" evidence="9">
    <location>
        <begin position="213"/>
        <end position="218"/>
    </location>
    <ligand>
        <name>ATP</name>
        <dbReference type="ChEBI" id="CHEBI:30616"/>
    </ligand>
</feature>
<evidence type="ECO:0000313" key="12">
    <source>
        <dbReference type="Proteomes" id="UP000016568"/>
    </source>
</evidence>
<keyword evidence="12" id="KW-1185">Reference proteome</keyword>
<dbReference type="Pfam" id="PF00294">
    <property type="entry name" value="PfkB"/>
    <property type="match status" value="1"/>
</dbReference>
<dbReference type="PRINTS" id="PR00990">
    <property type="entry name" value="RIBOKINASE"/>
</dbReference>
<keyword evidence="8 9" id="KW-0119">Carbohydrate metabolism</keyword>
<dbReference type="GO" id="GO:0019303">
    <property type="term" value="P:D-ribose catabolic process"/>
    <property type="evidence" value="ECO:0007669"/>
    <property type="project" value="UniProtKB-UniRule"/>
</dbReference>
<keyword evidence="3 9" id="KW-0547">Nucleotide-binding</keyword>
<comment type="pathway">
    <text evidence="9">Carbohydrate metabolism; D-ribose degradation; D-ribose 5-phosphate from beta-D-ribopyranose: step 2/2.</text>
</comment>
<dbReference type="InterPro" id="IPR011611">
    <property type="entry name" value="PfkB_dom"/>
</dbReference>
<dbReference type="EC" id="2.7.1.15" evidence="9"/>
<feature type="binding site" evidence="9">
    <location>
        <position position="240"/>
    </location>
    <ligand>
        <name>K(+)</name>
        <dbReference type="ChEBI" id="CHEBI:29103"/>
    </ligand>
</feature>
<proteinExistence type="inferred from homology"/>
<reference evidence="11 12" key="1">
    <citation type="submission" date="2013-09" db="EMBL/GenBank/DDBJ databases">
        <title>Whole genome shotgun sequence of Novosphingobium tardaugens NBRC 16725.</title>
        <authorList>
            <person name="Isaki S."/>
            <person name="Hosoyama A."/>
            <person name="Tsuchikane K."/>
            <person name="Katsumata H."/>
            <person name="Ando Y."/>
            <person name="Yamazaki S."/>
            <person name="Fujita N."/>
        </authorList>
    </citation>
    <scope>NUCLEOTIDE SEQUENCE [LARGE SCALE GENOMIC DNA]</scope>
    <source>
        <strain evidence="11 12">NBRC 16725</strain>
    </source>
</reference>
<keyword evidence="2 9" id="KW-0479">Metal-binding</keyword>
<keyword evidence="9" id="KW-0963">Cytoplasm</keyword>
<dbReference type="HAMAP" id="MF_01987">
    <property type="entry name" value="Ribokinase"/>
    <property type="match status" value="1"/>
</dbReference>
<evidence type="ECO:0000256" key="2">
    <source>
        <dbReference type="ARBA" id="ARBA00022723"/>
    </source>
</evidence>
<feature type="binding site" evidence="9">
    <location>
        <position position="270"/>
    </location>
    <ligand>
        <name>ATP</name>
        <dbReference type="ChEBI" id="CHEBI:30616"/>
    </ligand>
</feature>
<evidence type="ECO:0000256" key="6">
    <source>
        <dbReference type="ARBA" id="ARBA00022842"/>
    </source>
</evidence>
<feature type="binding site" evidence="9">
    <location>
        <position position="179"/>
    </location>
    <ligand>
        <name>ATP</name>
        <dbReference type="ChEBI" id="CHEBI:30616"/>
    </ligand>
</feature>
<dbReference type="SUPFAM" id="SSF53613">
    <property type="entry name" value="Ribokinase-like"/>
    <property type="match status" value="1"/>
</dbReference>
<dbReference type="OrthoDB" id="9775849at2"/>
<comment type="catalytic activity">
    <reaction evidence="9">
        <text>D-ribose + ATP = D-ribose 5-phosphate + ADP + H(+)</text>
        <dbReference type="Rhea" id="RHEA:13697"/>
        <dbReference type="ChEBI" id="CHEBI:15378"/>
        <dbReference type="ChEBI" id="CHEBI:30616"/>
        <dbReference type="ChEBI" id="CHEBI:47013"/>
        <dbReference type="ChEBI" id="CHEBI:78346"/>
        <dbReference type="ChEBI" id="CHEBI:456216"/>
        <dbReference type="EC" id="2.7.1.15"/>
    </reaction>
</comment>
<keyword evidence="5 9" id="KW-0067">ATP-binding</keyword>
<dbReference type="EMBL" id="BASZ01000014">
    <property type="protein sequence ID" value="GAD51018.1"/>
    <property type="molecule type" value="Genomic_DNA"/>
</dbReference>
<feature type="binding site" evidence="9">
    <location>
        <position position="276"/>
    </location>
    <ligand>
        <name>K(+)</name>
        <dbReference type="ChEBI" id="CHEBI:29103"/>
    </ligand>
</feature>
<protein>
    <recommendedName>
        <fullName evidence="9">Ribokinase</fullName>
        <shortName evidence="9">RK</shortName>
        <ecNumber evidence="9">2.7.1.15</ecNumber>
    </recommendedName>
</protein>
<feature type="active site" description="Proton acceptor" evidence="9">
    <location>
        <position position="246"/>
    </location>
</feature>
<dbReference type="AlphaFoldDB" id="U3A8D1"/>
<keyword evidence="4 9" id="KW-0418">Kinase</keyword>
<evidence type="ECO:0000256" key="7">
    <source>
        <dbReference type="ARBA" id="ARBA00022958"/>
    </source>
</evidence>
<evidence type="ECO:0000256" key="1">
    <source>
        <dbReference type="ARBA" id="ARBA00022679"/>
    </source>
</evidence>
<dbReference type="eggNOG" id="COG0524">
    <property type="taxonomic scope" value="Bacteria"/>
</dbReference>